<dbReference type="RefSeq" id="WP_089071084.1">
    <property type="nucleotide sequence ID" value="NZ_CP022353.1"/>
</dbReference>
<dbReference type="InterPro" id="IPR036404">
    <property type="entry name" value="Jacalin-like_lectin_dom_sf"/>
</dbReference>
<proteinExistence type="predicted"/>
<keyword evidence="1 2" id="KW-0732">Signal</keyword>
<sequence length="692" mass="75426">MKQTTTLTAISVLALSHLLTQSSAFASNSSDIQTKLKWSWSTSVFHPESNQVMAAPIVVQLNDDNGDGKIDEKDVADIIVVTFEGNKYSNGGYIRALSGVDGSELWSYSNGGVIADARYAPAAADLDGDGLIEIVSTSALTPYINILDHQGNIKKQLLKSASGWRSVGDIALADINGNGQIEILAADGVYSYDSGLIFSHDWAPGSIAFDSNDDGQREVFSNGTLYQNNGAYLWQYQANDTIWFSSVANLDGDDKPELVVSVPASLSTAENSEIAVLEHDGSVKWRMNNINNPGGSVQAVSSFLGKQTGSATNVDGQSSVYGYTDWAHGQRILAGSDHQLAIRSGAVVDAIGANSQTMIGGSGGSLSTIDTNKVRAIDVTYGKNKYTWIYGVLEMSFTLDNGAKVTVGSKDSAFTYLGLEWKTKTVPYLGLEWQTKTVSYWFFGWHTKQVAYLAPVWKEKTIPYAVPVTLSKSTTVRYDIPQGSQLLGMNVWSKEKHIHKHKQQINAVQFLVGKVTADQSHMGIVYAGYYAVDMYDAQGNKVWSVANDDLNSGKIGVSAYDFTGDGIDEVLVQDRLRMRILDGKTGRVMGIIANSSGTLWEYPVVADLEGNNNASLIMVANDYDRESQVNHGVFVYESADPSKPWRNATRIWNQYAFNFSDINANVTIPTDAQPSWLTHNSFRSATIRVPLK</sequence>
<dbReference type="Proteomes" id="UP000198371">
    <property type="component" value="Chromosome 1"/>
</dbReference>
<organism evidence="4 5">
    <name type="scientific">Vibrio tarriae</name>
    <dbReference type="NCBI Taxonomy" id="2014742"/>
    <lineage>
        <taxon>Bacteria</taxon>
        <taxon>Pseudomonadati</taxon>
        <taxon>Pseudomonadota</taxon>
        <taxon>Gammaproteobacteria</taxon>
        <taxon>Vibrionales</taxon>
        <taxon>Vibrionaceae</taxon>
        <taxon>Vibrio</taxon>
    </lineage>
</organism>
<dbReference type="Pfam" id="PF13517">
    <property type="entry name" value="FG-GAP_3"/>
    <property type="match status" value="1"/>
</dbReference>
<evidence type="ECO:0000256" key="1">
    <source>
        <dbReference type="ARBA" id="ARBA00022729"/>
    </source>
</evidence>
<evidence type="ECO:0000313" key="4">
    <source>
        <dbReference type="EMBL" id="ASK55032.1"/>
    </source>
</evidence>
<evidence type="ECO:0000313" key="5">
    <source>
        <dbReference type="Proteomes" id="UP000198371"/>
    </source>
</evidence>
<feature type="signal peptide" evidence="2">
    <location>
        <begin position="1"/>
        <end position="26"/>
    </location>
</feature>
<evidence type="ECO:0000259" key="3">
    <source>
        <dbReference type="Pfam" id="PF16458"/>
    </source>
</evidence>
<dbReference type="InterPro" id="IPR032496">
    <property type="entry name" value="Hemolysin_beta-prism_lec"/>
</dbReference>
<feature type="domain" description="Hemolysin beta-prism lectin" evidence="3">
    <location>
        <begin position="318"/>
        <end position="414"/>
    </location>
</feature>
<name>A0AAU8WFC2_9VIBR</name>
<accession>A0AAU8WFC2</accession>
<reference evidence="5" key="1">
    <citation type="journal article" date="2017" name="Genome Announc.">
        <title>Complete Genome Sequence of Vibrio sp. Strain 2521-89, a Close Relative of Vibrio cholerae Isolated from Lake Water in New Mexico, USA.</title>
        <authorList>
            <person name="Liang K."/>
            <person name="Orata F.D."/>
            <person name="Winkjer N.S."/>
            <person name="Rowe L.A."/>
            <person name="Tarr C.L."/>
            <person name="Boucher Y."/>
        </authorList>
    </citation>
    <scope>NUCLEOTIDE SEQUENCE [LARGE SCALE GENOMIC DNA]</scope>
    <source>
        <strain evidence="5">2521-89</strain>
    </source>
</reference>
<dbReference type="PROSITE" id="PS00018">
    <property type="entry name" value="EF_HAND_1"/>
    <property type="match status" value="1"/>
</dbReference>
<protein>
    <submittedName>
        <fullName evidence="4">Hemolysin</fullName>
    </submittedName>
</protein>
<dbReference type="InterPro" id="IPR028994">
    <property type="entry name" value="Integrin_alpha_N"/>
</dbReference>
<dbReference type="Gene3D" id="2.100.10.30">
    <property type="entry name" value="Jacalin-like lectin domain"/>
    <property type="match status" value="1"/>
</dbReference>
<dbReference type="SUPFAM" id="SSF69318">
    <property type="entry name" value="Integrin alpha N-terminal domain"/>
    <property type="match status" value="1"/>
</dbReference>
<dbReference type="Pfam" id="PF16458">
    <property type="entry name" value="Beta-prism_lec"/>
    <property type="match status" value="1"/>
</dbReference>
<feature type="chain" id="PRO_5043795835" evidence="2">
    <location>
        <begin position="27"/>
        <end position="692"/>
    </location>
</feature>
<dbReference type="AlphaFoldDB" id="A0AAU8WFC2"/>
<dbReference type="InterPro" id="IPR013517">
    <property type="entry name" value="FG-GAP"/>
</dbReference>
<dbReference type="KEGG" id="vti:CEQ48_09590"/>
<reference evidence="4 5" key="2">
    <citation type="submission" date="2017-06" db="EMBL/GenBank/DDBJ databases">
        <title>Complete genome sequence of Vibrio sp. 2521-89, a close relative of Vibrio cholerae isolated from lake water in New Mexico, USA.</title>
        <authorList>
            <person name="Liang K."/>
            <person name="Orata F.D."/>
            <person name="Winkjer N.S."/>
            <person name="Tarr C.L."/>
            <person name="Boucher Y."/>
        </authorList>
    </citation>
    <scope>NUCLEOTIDE SEQUENCE [LARGE SCALE GENOMIC DNA]</scope>
    <source>
        <strain evidence="4 5">2521-89</strain>
    </source>
</reference>
<dbReference type="EMBL" id="CP022353">
    <property type="protein sequence ID" value="ASK55032.1"/>
    <property type="molecule type" value="Genomic_DNA"/>
</dbReference>
<keyword evidence="5" id="KW-1185">Reference proteome</keyword>
<dbReference type="PANTHER" id="PTHR45460">
    <property type="entry name" value="SIMILAR TO CYSTEINE PROTEINASE"/>
    <property type="match status" value="1"/>
</dbReference>
<gene>
    <name evidence="4" type="ORF">CEQ48_09590</name>
</gene>
<evidence type="ECO:0000256" key="2">
    <source>
        <dbReference type="SAM" id="SignalP"/>
    </source>
</evidence>
<dbReference type="PANTHER" id="PTHR45460:SF2">
    <property type="entry name" value="ALPHA 1,3 GLUCANASE, GH71 FAMILY (EUROFUNG)"/>
    <property type="match status" value="1"/>
</dbReference>
<dbReference type="InterPro" id="IPR018247">
    <property type="entry name" value="EF_Hand_1_Ca_BS"/>
</dbReference>